<accession>A0ABT3FI87</accession>
<feature type="non-terminal residue" evidence="1">
    <location>
        <position position="1"/>
    </location>
</feature>
<dbReference type="Proteomes" id="UP001061999">
    <property type="component" value="Unassembled WGS sequence"/>
</dbReference>
<comment type="caution">
    <text evidence="1">The sequence shown here is derived from an EMBL/GenBank/DDBJ whole genome shotgun (WGS) entry which is preliminary data.</text>
</comment>
<reference evidence="1" key="1">
    <citation type="submission" date="2022-07" db="EMBL/GenBank/DDBJ databases">
        <title>Pseudomonas agronomica sp. nov.: a novel bacterium with biotechnological application in the synthesis of biofertilizers from valorized agricultural residues.</title>
        <authorList>
            <person name="Robas M."/>
            <person name="Fernandez V.M."/>
            <person name="Luna L."/>
            <person name="Provanza A."/>
            <person name="Jimenez P.A."/>
        </authorList>
    </citation>
    <scope>NUCLEOTIDE SEQUENCE</scope>
    <source>
        <strain evidence="1">SAICEU22T</strain>
    </source>
</reference>
<protein>
    <submittedName>
        <fullName evidence="1">Uncharacterized protein</fullName>
    </submittedName>
</protein>
<name>A0ABT3FI87_9PSED</name>
<evidence type="ECO:0000313" key="1">
    <source>
        <dbReference type="EMBL" id="MCW1248506.1"/>
    </source>
</evidence>
<sequence length="70" mass="7969">IRRLVRLAPGLYRFPVADTSEQAWRPGFERRNNTPQRYCDASGIGIRYDGLRKDPLGDTGFLSFRAANLV</sequence>
<dbReference type="RefSeq" id="WP_264433295.1">
    <property type="nucleotide sequence ID" value="NZ_JAOSHO010001093.1"/>
</dbReference>
<proteinExistence type="predicted"/>
<evidence type="ECO:0000313" key="2">
    <source>
        <dbReference type="Proteomes" id="UP001061999"/>
    </source>
</evidence>
<organism evidence="1 2">
    <name type="scientific">Pseudomonas agronomica</name>
    <dbReference type="NCBI Taxonomy" id="2979328"/>
    <lineage>
        <taxon>Bacteria</taxon>
        <taxon>Pseudomonadati</taxon>
        <taxon>Pseudomonadota</taxon>
        <taxon>Gammaproteobacteria</taxon>
        <taxon>Pseudomonadales</taxon>
        <taxon>Pseudomonadaceae</taxon>
        <taxon>Pseudomonas</taxon>
    </lineage>
</organism>
<keyword evidence="2" id="KW-1185">Reference proteome</keyword>
<dbReference type="EMBL" id="JAOSHO010001093">
    <property type="protein sequence ID" value="MCW1248506.1"/>
    <property type="molecule type" value="Genomic_DNA"/>
</dbReference>
<gene>
    <name evidence="1" type="ORF">OC610_29075</name>
</gene>